<comment type="caution">
    <text evidence="3">The sequence shown here is derived from an EMBL/GenBank/DDBJ whole genome shotgun (WGS) entry which is preliminary data.</text>
</comment>
<feature type="compositionally biased region" description="Polar residues" evidence="2">
    <location>
        <begin position="319"/>
        <end position="333"/>
    </location>
</feature>
<dbReference type="EMBL" id="JAQQWI010000013">
    <property type="protein sequence ID" value="KAK8013601.1"/>
    <property type="molecule type" value="Genomic_DNA"/>
</dbReference>
<gene>
    <name evidence="3" type="ORF">PG991_009194</name>
</gene>
<organism evidence="3 4">
    <name type="scientific">Apiospora marii</name>
    <dbReference type="NCBI Taxonomy" id="335849"/>
    <lineage>
        <taxon>Eukaryota</taxon>
        <taxon>Fungi</taxon>
        <taxon>Dikarya</taxon>
        <taxon>Ascomycota</taxon>
        <taxon>Pezizomycotina</taxon>
        <taxon>Sordariomycetes</taxon>
        <taxon>Xylariomycetidae</taxon>
        <taxon>Amphisphaeriales</taxon>
        <taxon>Apiosporaceae</taxon>
        <taxon>Apiospora</taxon>
    </lineage>
</organism>
<keyword evidence="4" id="KW-1185">Reference proteome</keyword>
<feature type="region of interest" description="Disordered" evidence="2">
    <location>
        <begin position="467"/>
        <end position="492"/>
    </location>
</feature>
<evidence type="ECO:0000256" key="2">
    <source>
        <dbReference type="SAM" id="MobiDB-lite"/>
    </source>
</evidence>
<evidence type="ECO:0000256" key="1">
    <source>
        <dbReference type="SAM" id="Coils"/>
    </source>
</evidence>
<accession>A0ABR1RK19</accession>
<feature type="coiled-coil region" evidence="1">
    <location>
        <begin position="57"/>
        <end position="88"/>
    </location>
</feature>
<dbReference type="Proteomes" id="UP001396898">
    <property type="component" value="Unassembled WGS sequence"/>
</dbReference>
<protein>
    <submittedName>
        <fullName evidence="3">Uncharacterized protein</fullName>
    </submittedName>
</protein>
<proteinExistence type="predicted"/>
<feature type="compositionally biased region" description="Polar residues" evidence="2">
    <location>
        <begin position="254"/>
        <end position="268"/>
    </location>
</feature>
<feature type="compositionally biased region" description="Low complexity" evidence="2">
    <location>
        <begin position="474"/>
        <end position="488"/>
    </location>
</feature>
<feature type="region of interest" description="Disordered" evidence="2">
    <location>
        <begin position="248"/>
        <end position="347"/>
    </location>
</feature>
<keyword evidence="1" id="KW-0175">Coiled coil</keyword>
<name>A0ABR1RK19_9PEZI</name>
<reference evidence="3 4" key="1">
    <citation type="submission" date="2023-01" db="EMBL/GenBank/DDBJ databases">
        <title>Analysis of 21 Apiospora genomes using comparative genomics revels a genus with tremendous synthesis potential of carbohydrate active enzymes and secondary metabolites.</title>
        <authorList>
            <person name="Sorensen T."/>
        </authorList>
    </citation>
    <scope>NUCLEOTIDE SEQUENCE [LARGE SCALE GENOMIC DNA]</scope>
    <source>
        <strain evidence="3 4">CBS 20057</strain>
    </source>
</reference>
<sequence length="537" mass="58256">MAVYGVADSCYEYDASEEEVSVSPEPRTPRSRLVPHEEARCIADATKEISAILMQKLERFQGDLRLYQREKSRSRDELEKTKNEMMQELCMAKERLLEELASATMARMEGVEPCPPLPRSESRPRPPSPRKPGSHAAQENGVGEVAEVSPETQPLQVELPNAKLASQIAPSRPYMHDKREKDKIRKSGESLQRKALALGEMCNVFSLTMYWNIVRGRMDVAMYVPEGQKIPDLGQVIRSLRGRQARVTQRARVFQTSRRVQKPSSNLSRARDTGQGSAVRPLRSQRRHSAGTGHLSPQPMSGLTGCLSSAKDADGGTFAVQQGAPTTRQPSDQGGQGSPRELVTGSAVNYDPSRYDTLAGNTRAGVASGLEGADAAIGNGAVATPGGSQPTPLEPGHCQPLDGEQDMCDSSLGFFPNAEFEMPGSSYVEDVGWQEMEGLHDQYGDAGHPSKEMSDMLSATVVAQEVAGGPATEGSQRAQPRSRSPSAGYPAQIASPTLSFSQGLAMDSAKNRRQHGVSMDACWPQRQAKGSLDYILM</sequence>
<feature type="region of interest" description="Disordered" evidence="2">
    <location>
        <begin position="110"/>
        <end position="152"/>
    </location>
</feature>
<evidence type="ECO:0000313" key="3">
    <source>
        <dbReference type="EMBL" id="KAK8013601.1"/>
    </source>
</evidence>
<evidence type="ECO:0000313" key="4">
    <source>
        <dbReference type="Proteomes" id="UP001396898"/>
    </source>
</evidence>